<dbReference type="CDD" id="cd08964">
    <property type="entry name" value="L-asparaginase_II"/>
    <property type="match status" value="1"/>
</dbReference>
<dbReference type="Gene3D" id="3.40.50.1170">
    <property type="entry name" value="L-asparaginase, N-terminal domain"/>
    <property type="match status" value="1"/>
</dbReference>
<dbReference type="InterPro" id="IPR027474">
    <property type="entry name" value="L-asparaginase_N"/>
</dbReference>
<proteinExistence type="inferred from homology"/>
<dbReference type="PANTHER" id="PTHR11707:SF28">
    <property type="entry name" value="60 KDA LYSOPHOSPHOLIPASE"/>
    <property type="match status" value="1"/>
</dbReference>
<dbReference type="SMART" id="SM00870">
    <property type="entry name" value="Asparaginase"/>
    <property type="match status" value="1"/>
</dbReference>
<dbReference type="InterPro" id="IPR006034">
    <property type="entry name" value="Asparaginase/glutaminase-like"/>
</dbReference>
<dbReference type="GO" id="GO:0004067">
    <property type="term" value="F:asparaginase activity"/>
    <property type="evidence" value="ECO:0007669"/>
    <property type="project" value="UniProtKB-UniRule"/>
</dbReference>
<dbReference type="InterPro" id="IPR037152">
    <property type="entry name" value="L-asparaginase_N_sf"/>
</dbReference>
<dbReference type="GO" id="GO:0006528">
    <property type="term" value="P:asparagine metabolic process"/>
    <property type="evidence" value="ECO:0007669"/>
    <property type="project" value="InterPro"/>
</dbReference>
<evidence type="ECO:0000259" key="5">
    <source>
        <dbReference type="Pfam" id="PF00710"/>
    </source>
</evidence>
<feature type="binding site" evidence="4">
    <location>
        <begin position="89"/>
        <end position="90"/>
    </location>
    <ligand>
        <name>substrate</name>
    </ligand>
</feature>
<dbReference type="PIRSF" id="PIRSF500176">
    <property type="entry name" value="L_ASNase"/>
    <property type="match status" value="1"/>
</dbReference>
<dbReference type="SFLD" id="SFLDS00057">
    <property type="entry name" value="Glutaminase/Asparaginase"/>
    <property type="match status" value="1"/>
</dbReference>
<evidence type="ECO:0000256" key="2">
    <source>
        <dbReference type="ARBA" id="ARBA00022801"/>
    </source>
</evidence>
<dbReference type="FunFam" id="3.40.50.1170:FF:000001">
    <property type="entry name" value="L-asparaginase 2"/>
    <property type="match status" value="1"/>
</dbReference>
<dbReference type="Gene3D" id="3.40.50.40">
    <property type="match status" value="1"/>
</dbReference>
<dbReference type="SUPFAM" id="SSF53774">
    <property type="entry name" value="Glutaminase/Asparaginase"/>
    <property type="match status" value="1"/>
</dbReference>
<evidence type="ECO:0000313" key="8">
    <source>
        <dbReference type="Proteomes" id="UP000501452"/>
    </source>
</evidence>
<dbReference type="Pfam" id="PF00710">
    <property type="entry name" value="Asparaginase"/>
    <property type="match status" value="1"/>
</dbReference>
<dbReference type="AlphaFoldDB" id="A0A6G8Q5X7"/>
<keyword evidence="8" id="KW-1185">Reference proteome</keyword>
<dbReference type="InterPro" id="IPR027473">
    <property type="entry name" value="L-asparaginase_C"/>
</dbReference>
<dbReference type="InterPro" id="IPR040919">
    <property type="entry name" value="Asparaginase_C"/>
</dbReference>
<sequence>MGLPRVAVFSMGGTISSVDSGGKGVEPTLTGEALVSDVPEIAGVADVSAVSFRQAASGELGVGDLVELAAEIEGRIDGGAAGAVVTQGTDTIEETSFVLDLLVDRGAPVVVTGAMRNPTLPGADGPANLLAAIRVAVSDAARGLGTVVVLNDEIHAARFVRKTHTSNPATFRSDPVGPVGWISEDVPRVVVRPAGKHKVTLPENAQDRPVALYHIALGDDGRLLPEIEEKGYAGLVVEAMGGGHVPSVMVETLEELASKMPVMLASRTGGGEVLRSTYGFIGSETDLIERGLIHTGPLDGRKARLLLTLLLQSGAGREEIAATFDTWLEG</sequence>
<dbReference type="PIRSF" id="PIRSF001220">
    <property type="entry name" value="L-ASNase_gatD"/>
    <property type="match status" value="1"/>
</dbReference>
<dbReference type="KEGG" id="rub:GBA63_03915"/>
<dbReference type="Proteomes" id="UP000501452">
    <property type="component" value="Chromosome"/>
</dbReference>
<keyword evidence="2" id="KW-0378">Hydrolase</keyword>
<feature type="domain" description="Asparaginase/glutaminase C-terminal" evidence="6">
    <location>
        <begin position="210"/>
        <end position="324"/>
    </location>
</feature>
<feature type="binding site" evidence="4">
    <location>
        <position position="57"/>
    </location>
    <ligand>
        <name>substrate</name>
    </ligand>
</feature>
<feature type="domain" description="L-asparaginase N-terminal" evidence="5">
    <location>
        <begin position="5"/>
        <end position="185"/>
    </location>
</feature>
<dbReference type="InterPro" id="IPR036152">
    <property type="entry name" value="Asp/glu_Ase-like_sf"/>
</dbReference>
<evidence type="ECO:0000256" key="1">
    <source>
        <dbReference type="ARBA" id="ARBA00010518"/>
    </source>
</evidence>
<evidence type="ECO:0000256" key="3">
    <source>
        <dbReference type="PIRSR" id="PIRSR001220-1"/>
    </source>
</evidence>
<name>A0A6G8Q5X7_9ACTN</name>
<dbReference type="Pfam" id="PF17763">
    <property type="entry name" value="Asparaginase_C"/>
    <property type="match status" value="1"/>
</dbReference>
<feature type="active site" description="O-isoaspartyl threonine intermediate" evidence="3">
    <location>
        <position position="14"/>
    </location>
</feature>
<evidence type="ECO:0000256" key="4">
    <source>
        <dbReference type="PIRSR" id="PIRSR001220-2"/>
    </source>
</evidence>
<evidence type="ECO:0000259" key="6">
    <source>
        <dbReference type="Pfam" id="PF17763"/>
    </source>
</evidence>
<organism evidence="7 8">
    <name type="scientific">Rubrobacter tropicus</name>
    <dbReference type="NCBI Taxonomy" id="2653851"/>
    <lineage>
        <taxon>Bacteria</taxon>
        <taxon>Bacillati</taxon>
        <taxon>Actinomycetota</taxon>
        <taxon>Rubrobacteria</taxon>
        <taxon>Rubrobacterales</taxon>
        <taxon>Rubrobacteraceae</taxon>
        <taxon>Rubrobacter</taxon>
    </lineage>
</organism>
<gene>
    <name evidence="7" type="ORF">GBA63_03915</name>
</gene>
<protein>
    <submittedName>
        <fullName evidence="7">Asparaginase</fullName>
    </submittedName>
</protein>
<dbReference type="PANTHER" id="PTHR11707">
    <property type="entry name" value="L-ASPARAGINASE"/>
    <property type="match status" value="1"/>
</dbReference>
<dbReference type="InterPro" id="IPR004550">
    <property type="entry name" value="AsnASE_II"/>
</dbReference>
<dbReference type="RefSeq" id="WP_166173671.1">
    <property type="nucleotide sequence ID" value="NZ_CP045119.1"/>
</dbReference>
<dbReference type="PROSITE" id="PS51732">
    <property type="entry name" value="ASN_GLN_ASE_3"/>
    <property type="match status" value="1"/>
</dbReference>
<reference evidence="7 8" key="1">
    <citation type="submission" date="2019-10" db="EMBL/GenBank/DDBJ databases">
        <title>Rubrobacter sp nov SCSIO 52090 isolated from a deep-sea sediment in the South China Sea.</title>
        <authorList>
            <person name="Chen R.W."/>
        </authorList>
    </citation>
    <scope>NUCLEOTIDE SEQUENCE [LARGE SCALE GENOMIC DNA]</scope>
    <source>
        <strain evidence="7 8">SCSIO 52909</strain>
    </source>
</reference>
<accession>A0A6G8Q5X7</accession>
<dbReference type="PRINTS" id="PR00139">
    <property type="entry name" value="ASNGLNASE"/>
</dbReference>
<dbReference type="EMBL" id="CP045119">
    <property type="protein sequence ID" value="QIN81881.1"/>
    <property type="molecule type" value="Genomic_DNA"/>
</dbReference>
<evidence type="ECO:0000313" key="7">
    <source>
        <dbReference type="EMBL" id="QIN81881.1"/>
    </source>
</evidence>
<comment type="similarity">
    <text evidence="1">Belongs to the asparaginase 1 family.</text>
</comment>